<dbReference type="Proteomes" id="UP000275772">
    <property type="component" value="Unassembled WGS sequence"/>
</dbReference>
<feature type="transmembrane region" description="Helical" evidence="6">
    <location>
        <begin position="58"/>
        <end position="79"/>
    </location>
</feature>
<evidence type="ECO:0000256" key="6">
    <source>
        <dbReference type="SAM" id="Phobius"/>
    </source>
</evidence>
<keyword evidence="5 6" id="KW-0472">Membrane</keyword>
<dbReference type="InterPro" id="IPR020846">
    <property type="entry name" value="MFS_dom"/>
</dbReference>
<proteinExistence type="predicted"/>
<protein>
    <recommendedName>
        <fullName evidence="7">Major facilitator superfamily (MFS) profile domain-containing protein</fullName>
    </recommendedName>
</protein>
<dbReference type="InterPro" id="IPR011701">
    <property type="entry name" value="MFS"/>
</dbReference>
<dbReference type="FunFam" id="1.20.1250.20:FF:000068">
    <property type="entry name" value="MFS general substrate transporter"/>
    <property type="match status" value="1"/>
</dbReference>
<feature type="transmembrane region" description="Helical" evidence="6">
    <location>
        <begin position="336"/>
        <end position="353"/>
    </location>
</feature>
<sequence length="509" mass="56600">MLNHEKGPRVAPSTSTLASDFTAETASYHGKCTTPPIDAHTNSDLQSLPTANTAEKKLLLKIDLHILPCLCILYALAFLDRVNIANARSFGLFDDLKLYGNRFNTALTIFFVPYILFEIPSNIFLKHFSPRYWISGCMFMFGVVTFSQGFVQSYTGLLITRFLLGFFEAGMFPGCFYLIGMWYKRSEAQRRFSFFFNSTCLAGAFGGLLASAIGKMDGLGGYRGWRWIFIIEGLLTTIAAIVGIFFIPSFVEDSSWLSPEEKEHVKDRIRADQCSSKTDNKATVRDIFQVLQDPKIIFGGLMYISMVVPAYGYAFFGPAIISTFKYSPIATQLHSVAPWVCAFVFSMTIASASDFIKHRLFFVIFSIVLAISGFIVLLSIHNNTSIQFGGLFLITSGVYSAMPLIICWFNMNLGGHLRRAVGSAWQIGFGNIGGIIATYAFLPKDAPSYTPGYAICLGFLVLGIFSCCIYALMIYLENERRNRALLAPISTGGPENDIGDKSPEYRYLL</sequence>
<evidence type="ECO:0000256" key="1">
    <source>
        <dbReference type="ARBA" id="ARBA00004141"/>
    </source>
</evidence>
<feature type="transmembrane region" description="Helical" evidence="6">
    <location>
        <begin position="99"/>
        <end position="120"/>
    </location>
</feature>
<dbReference type="Gene3D" id="1.20.1250.20">
    <property type="entry name" value="MFS general substrate transporter like domains"/>
    <property type="match status" value="1"/>
</dbReference>
<evidence type="ECO:0000256" key="5">
    <source>
        <dbReference type="ARBA" id="ARBA00023136"/>
    </source>
</evidence>
<dbReference type="InterPro" id="IPR036259">
    <property type="entry name" value="MFS_trans_sf"/>
</dbReference>
<evidence type="ECO:0000256" key="4">
    <source>
        <dbReference type="ARBA" id="ARBA00022989"/>
    </source>
</evidence>
<keyword evidence="2" id="KW-0813">Transport</keyword>
<dbReference type="PANTHER" id="PTHR43791:SF46">
    <property type="entry name" value="MAJOR FACILITATOR SUPERFAMILY (MFS) PROFILE DOMAIN-CONTAINING PROTEIN-RELATED"/>
    <property type="match status" value="1"/>
</dbReference>
<organism evidence="8 9">
    <name type="scientific">Blumeria hordei</name>
    <name type="common">Barley powdery mildew</name>
    <name type="synonym">Blumeria graminis f. sp. hordei</name>
    <dbReference type="NCBI Taxonomy" id="2867405"/>
    <lineage>
        <taxon>Eukaryota</taxon>
        <taxon>Fungi</taxon>
        <taxon>Dikarya</taxon>
        <taxon>Ascomycota</taxon>
        <taxon>Pezizomycotina</taxon>
        <taxon>Leotiomycetes</taxon>
        <taxon>Erysiphales</taxon>
        <taxon>Erysiphaceae</taxon>
        <taxon>Blumeria</taxon>
    </lineage>
</organism>
<feature type="transmembrane region" description="Helical" evidence="6">
    <location>
        <begin position="192"/>
        <end position="213"/>
    </location>
</feature>
<dbReference type="EMBL" id="UNSH01000036">
    <property type="protein sequence ID" value="SZF01251.1"/>
    <property type="molecule type" value="Genomic_DNA"/>
</dbReference>
<keyword evidence="4 6" id="KW-1133">Transmembrane helix</keyword>
<evidence type="ECO:0000313" key="8">
    <source>
        <dbReference type="EMBL" id="SZF01251.1"/>
    </source>
</evidence>
<feature type="transmembrane region" description="Helical" evidence="6">
    <location>
        <begin position="157"/>
        <end position="180"/>
    </location>
</feature>
<feature type="transmembrane region" description="Helical" evidence="6">
    <location>
        <begin position="132"/>
        <end position="151"/>
    </location>
</feature>
<feature type="transmembrane region" description="Helical" evidence="6">
    <location>
        <begin position="386"/>
        <end position="409"/>
    </location>
</feature>
<dbReference type="GO" id="GO:0005886">
    <property type="term" value="C:plasma membrane"/>
    <property type="evidence" value="ECO:0007669"/>
    <property type="project" value="TreeGrafter"/>
</dbReference>
<keyword evidence="3 6" id="KW-0812">Transmembrane</keyword>
<dbReference type="PROSITE" id="PS50850">
    <property type="entry name" value="MFS"/>
    <property type="match status" value="1"/>
</dbReference>
<feature type="transmembrane region" description="Helical" evidence="6">
    <location>
        <begin position="225"/>
        <end position="247"/>
    </location>
</feature>
<comment type="subcellular location">
    <subcellularLocation>
        <location evidence="1">Membrane</location>
        <topology evidence="1">Multi-pass membrane protein</topology>
    </subcellularLocation>
</comment>
<dbReference type="Pfam" id="PF07690">
    <property type="entry name" value="MFS_1"/>
    <property type="match status" value="1"/>
</dbReference>
<feature type="transmembrane region" description="Helical" evidence="6">
    <location>
        <begin position="421"/>
        <end position="440"/>
    </location>
</feature>
<dbReference type="FunFam" id="1.20.1250.20:FF:000034">
    <property type="entry name" value="MFS general substrate transporter"/>
    <property type="match status" value="1"/>
</dbReference>
<reference evidence="8 9" key="1">
    <citation type="submission" date="2017-11" db="EMBL/GenBank/DDBJ databases">
        <authorList>
            <person name="Kracher B."/>
        </authorList>
    </citation>
    <scope>NUCLEOTIDE SEQUENCE [LARGE SCALE GENOMIC DNA]</scope>
    <source>
        <strain evidence="8 9">RACE1</strain>
    </source>
</reference>
<dbReference type="VEuPathDB" id="FungiDB:BLGHR1_12011"/>
<evidence type="ECO:0000256" key="3">
    <source>
        <dbReference type="ARBA" id="ARBA00022692"/>
    </source>
</evidence>
<gene>
    <name evidence="8" type="ORF">BLGHR1_12011</name>
</gene>
<feature type="transmembrane region" description="Helical" evidence="6">
    <location>
        <begin position="296"/>
        <end position="316"/>
    </location>
</feature>
<dbReference type="SUPFAM" id="SSF103473">
    <property type="entry name" value="MFS general substrate transporter"/>
    <property type="match status" value="1"/>
</dbReference>
<evidence type="ECO:0000256" key="2">
    <source>
        <dbReference type="ARBA" id="ARBA00022448"/>
    </source>
</evidence>
<dbReference type="GO" id="GO:0022857">
    <property type="term" value="F:transmembrane transporter activity"/>
    <property type="evidence" value="ECO:0007669"/>
    <property type="project" value="InterPro"/>
</dbReference>
<evidence type="ECO:0000259" key="7">
    <source>
        <dbReference type="PROSITE" id="PS50850"/>
    </source>
</evidence>
<name>A0A383ULS3_BLUHO</name>
<feature type="domain" description="Major facilitator superfamily (MFS) profile" evidence="7">
    <location>
        <begin position="66"/>
        <end position="481"/>
    </location>
</feature>
<dbReference type="AlphaFoldDB" id="A0A383ULS3"/>
<feature type="transmembrane region" description="Helical" evidence="6">
    <location>
        <begin position="452"/>
        <end position="476"/>
    </location>
</feature>
<feature type="transmembrane region" description="Helical" evidence="6">
    <location>
        <begin position="360"/>
        <end position="380"/>
    </location>
</feature>
<accession>A0A383ULS3</accession>
<evidence type="ECO:0000313" key="9">
    <source>
        <dbReference type="Proteomes" id="UP000275772"/>
    </source>
</evidence>
<dbReference type="PANTHER" id="PTHR43791">
    <property type="entry name" value="PERMEASE-RELATED"/>
    <property type="match status" value="1"/>
</dbReference>